<sequence length="632" mass="67760">MSVSALEKLQFVVGMTDMVSAPLKGINKNLTGIKNNANAGFDSIRGGAIGLGASFLGVKTLMQPVYDMQEAVGEVRSLNVAEGELKKLQDEALNFSVAYGESAAEFVRSSYDIQSAIAGLRNGELAKFTEASNVLAKGTKADAGTITNYMGTMYGIFSDQAEAMGKAKWVEQLTGQTAAAVQMFKTTGQEMSSAFTSVGANATAAGIGLSEQMAILGTLQSTMSGSEAGTKYKAFLAGVANAQDKLGMSFTDSQGRMLPMLDILNKLKGRFGDTLEVAESKQLKEAFGSEEAVGLINLLMKQTDGLSASITKLGRIKGMDNARDMAKAMVDPWEQFRAVTEGLRIAFGTTLLPTINDVLSSMTSGLTVVMAWTREFPHLTKWVGLLALGIILLGGAVGLMSVIFGIGRAALAGFGMLLLPFRAVVMAAMWAVKGYSLQHIIMATLFKLGSVAVFAFSKAMMVLNFILKAVRAAMIFITSPVGILIAAIAYGIYKLGEYFGWWDKLKNLLNSTKWGQALMAFLDKVFEKLGQAWEWAKELFGFNEIELSATQNFKVNKPDMPDMSSWKDDIPQIETLGMNKAQVSGPTARESVTQMLKGSDGSKSNYFGGVTFNVDQMPTPEQLEAYSLLGAG</sequence>
<evidence type="ECO:0000259" key="3">
    <source>
        <dbReference type="Pfam" id="PF10145"/>
    </source>
</evidence>
<accession>A0A9X3AR97</accession>
<dbReference type="PANTHER" id="PTHR37813">
    <property type="entry name" value="FELS-2 PROPHAGE PROTEIN"/>
    <property type="match status" value="1"/>
</dbReference>
<proteinExistence type="predicted"/>
<dbReference type="InterPro" id="IPR010090">
    <property type="entry name" value="Phage_tape_meas"/>
</dbReference>
<dbReference type="EMBL" id="JAOANI010000002">
    <property type="protein sequence ID" value="MCT7357528.1"/>
    <property type="molecule type" value="Genomic_DNA"/>
</dbReference>
<keyword evidence="5" id="KW-1185">Reference proteome</keyword>
<keyword evidence="2" id="KW-0472">Membrane</keyword>
<comment type="caution">
    <text evidence="4">The sequence shown here is derived from an EMBL/GenBank/DDBJ whole genome shotgun (WGS) entry which is preliminary data.</text>
</comment>
<evidence type="ECO:0000313" key="4">
    <source>
        <dbReference type="EMBL" id="MCT7357528.1"/>
    </source>
</evidence>
<dbReference type="Proteomes" id="UP001147830">
    <property type="component" value="Unassembled WGS sequence"/>
</dbReference>
<dbReference type="RefSeq" id="WP_260974461.1">
    <property type="nucleotide sequence ID" value="NZ_JAOANI010000002.1"/>
</dbReference>
<dbReference type="PANTHER" id="PTHR37813:SF1">
    <property type="entry name" value="FELS-2 PROPHAGE PROTEIN"/>
    <property type="match status" value="1"/>
</dbReference>
<feature type="transmembrane region" description="Helical" evidence="2">
    <location>
        <begin position="410"/>
        <end position="432"/>
    </location>
</feature>
<keyword evidence="2" id="KW-1133">Transmembrane helix</keyword>
<keyword evidence="1" id="KW-1188">Viral release from host cell</keyword>
<evidence type="ECO:0000313" key="5">
    <source>
        <dbReference type="Proteomes" id="UP001147830"/>
    </source>
</evidence>
<feature type="domain" description="Phage tail tape measure protein" evidence="3">
    <location>
        <begin position="89"/>
        <end position="288"/>
    </location>
</feature>
<feature type="transmembrane region" description="Helical" evidence="2">
    <location>
        <begin position="382"/>
        <end position="404"/>
    </location>
</feature>
<gene>
    <name evidence="4" type="ORF">NYR02_00640</name>
</gene>
<protein>
    <submittedName>
        <fullName evidence="4">Phage tail tape measure protein</fullName>
    </submittedName>
</protein>
<feature type="transmembrane region" description="Helical" evidence="2">
    <location>
        <begin position="444"/>
        <end position="467"/>
    </location>
</feature>
<evidence type="ECO:0000256" key="2">
    <source>
        <dbReference type="SAM" id="Phobius"/>
    </source>
</evidence>
<organism evidence="4 5">
    <name type="scientific">Thalassolituus pacificus</name>
    <dbReference type="NCBI Taxonomy" id="2975440"/>
    <lineage>
        <taxon>Bacteria</taxon>
        <taxon>Pseudomonadati</taxon>
        <taxon>Pseudomonadota</taxon>
        <taxon>Gammaproteobacteria</taxon>
        <taxon>Oceanospirillales</taxon>
        <taxon>Oceanospirillaceae</taxon>
        <taxon>Thalassolituus</taxon>
    </lineage>
</organism>
<evidence type="ECO:0000256" key="1">
    <source>
        <dbReference type="ARBA" id="ARBA00022612"/>
    </source>
</evidence>
<dbReference type="AlphaFoldDB" id="A0A9X3AR97"/>
<dbReference type="Pfam" id="PF10145">
    <property type="entry name" value="PhageMin_Tail"/>
    <property type="match status" value="1"/>
</dbReference>
<dbReference type="NCBIfam" id="TIGR01760">
    <property type="entry name" value="tape_meas_TP901"/>
    <property type="match status" value="1"/>
</dbReference>
<name>A0A9X3AR97_9GAMM</name>
<reference evidence="4" key="2">
    <citation type="submission" date="2022-08" db="EMBL/GenBank/DDBJ databases">
        <authorList>
            <person name="Dong C."/>
        </authorList>
    </citation>
    <scope>NUCLEOTIDE SEQUENCE</scope>
    <source>
        <strain evidence="4">59MF3M-4</strain>
    </source>
</reference>
<reference evidence="4" key="1">
    <citation type="journal article" date="2022" name="Front. Microbiol.">
        <title>Genome-based taxonomic rearrangement of Oceanobacter-related bacteria including the description of Thalassolituus hydrocarbonoclasticus sp. nov. and Thalassolituus pacificus sp. nov. and emended description of the genus Thalassolituus.</title>
        <authorList>
            <person name="Dong C."/>
            <person name="Wei L."/>
            <person name="Wang J."/>
            <person name="Lai Q."/>
            <person name="Huang Z."/>
            <person name="Shao Z."/>
        </authorList>
    </citation>
    <scope>NUCLEOTIDE SEQUENCE</scope>
    <source>
        <strain evidence="4">59MF3M-4</strain>
    </source>
</reference>
<feature type="transmembrane region" description="Helical" evidence="2">
    <location>
        <begin position="473"/>
        <end position="493"/>
    </location>
</feature>
<keyword evidence="2" id="KW-0812">Transmembrane</keyword>